<comment type="caution">
    <text evidence="1">The sequence shown here is derived from an EMBL/GenBank/DDBJ whole genome shotgun (WGS) entry which is preliminary data.</text>
</comment>
<evidence type="ECO:0000313" key="2">
    <source>
        <dbReference type="Proteomes" id="UP001521116"/>
    </source>
</evidence>
<gene>
    <name evidence="1" type="ORF">SLS56_002111</name>
</gene>
<evidence type="ECO:0000313" key="1">
    <source>
        <dbReference type="EMBL" id="KAL1634709.1"/>
    </source>
</evidence>
<dbReference type="EMBL" id="JAJVDC020000014">
    <property type="protein sequence ID" value="KAL1634709.1"/>
    <property type="molecule type" value="Genomic_DNA"/>
</dbReference>
<accession>A0ABR3T586</accession>
<reference evidence="1 2" key="1">
    <citation type="submission" date="2024-02" db="EMBL/GenBank/DDBJ databases">
        <title>De novo assembly and annotation of 12 fungi associated with fruit tree decline syndrome in Ontario, Canada.</title>
        <authorList>
            <person name="Sulman M."/>
            <person name="Ellouze W."/>
            <person name="Ilyukhin E."/>
        </authorList>
    </citation>
    <scope>NUCLEOTIDE SEQUENCE [LARGE SCALE GENOMIC DNA]</scope>
    <source>
        <strain evidence="1 2">M1-105</strain>
    </source>
</reference>
<dbReference type="Proteomes" id="UP001521116">
    <property type="component" value="Unassembled WGS sequence"/>
</dbReference>
<sequence>MADMQEKIKTANKEFLQRALLNIIHIPAAREVLLRELTELLQKRASSNFQVFYPEQKISKPIIISDTSQQWDDWYFGIRSEAIMADIFNYVDPALPSLPTQPVEPPFPTRPTPEAGQTALTALQREDYWFSLIEHKALLKKYKEVKKALNKLSDRIQGSVSVSAFQILRRAEAYQPYHQLKALKQHLALSDHVTLTYPISLF</sequence>
<name>A0ABR3T586_9PEZI</name>
<proteinExistence type="predicted"/>
<protein>
    <submittedName>
        <fullName evidence="1">Uncharacterized protein</fullName>
    </submittedName>
</protein>
<organism evidence="1 2">
    <name type="scientific">Neofusicoccum ribis</name>
    <dbReference type="NCBI Taxonomy" id="45134"/>
    <lineage>
        <taxon>Eukaryota</taxon>
        <taxon>Fungi</taxon>
        <taxon>Dikarya</taxon>
        <taxon>Ascomycota</taxon>
        <taxon>Pezizomycotina</taxon>
        <taxon>Dothideomycetes</taxon>
        <taxon>Dothideomycetes incertae sedis</taxon>
        <taxon>Botryosphaeriales</taxon>
        <taxon>Botryosphaeriaceae</taxon>
        <taxon>Neofusicoccum</taxon>
    </lineage>
</organism>
<keyword evidence="2" id="KW-1185">Reference proteome</keyword>